<evidence type="ECO:0000256" key="2">
    <source>
        <dbReference type="SAM" id="SignalP"/>
    </source>
</evidence>
<feature type="compositionally biased region" description="Basic and acidic residues" evidence="1">
    <location>
        <begin position="247"/>
        <end position="270"/>
    </location>
</feature>
<dbReference type="InterPro" id="IPR015919">
    <property type="entry name" value="Cadherin-like_sf"/>
</dbReference>
<evidence type="ECO:0000313" key="4">
    <source>
        <dbReference type="Proteomes" id="UP000604341"/>
    </source>
</evidence>
<sequence>MAHSRFAARRGLSVLLACALPVGALVACGQDLSGTSSTSARDALYFNERASGLPPVYLQEPYTAAIEVAGGAGPYTVRKIEGTLPPGLTLNGTTLSGTPSKAGTYTFTLEATDSTLSSKQKSYTVNVQELPPLSLALTLPSGQIRGETRVPVTISAPRSVRAARLTWTLPANVTVTRVQPEGGALVFWRQDGTRLTVDLGFKAVPRSGTRVALISVKPAAPVTLGTPALAYEARGGDGKMLAQKLSAEEQKKLDDQKAAEQKAAEQKAAEQKSTAQPGTTPPGTSTPPAGQTPPSNETPKADPPPTDGSGGGK</sequence>
<dbReference type="CDD" id="cd00146">
    <property type="entry name" value="PKD"/>
    <property type="match status" value="1"/>
</dbReference>
<reference evidence="4" key="1">
    <citation type="journal article" date="2019" name="Int. J. Syst. Evol. Microbiol.">
        <title>The Global Catalogue of Microorganisms (GCM) 10K type strain sequencing project: providing services to taxonomists for standard genome sequencing and annotation.</title>
        <authorList>
            <consortium name="The Broad Institute Genomics Platform"/>
            <consortium name="The Broad Institute Genome Sequencing Center for Infectious Disease"/>
            <person name="Wu L."/>
            <person name="Ma J."/>
        </authorList>
    </citation>
    <scope>NUCLEOTIDE SEQUENCE [LARGE SCALE GENOMIC DNA]</scope>
    <source>
        <strain evidence="4">JCM 19173</strain>
    </source>
</reference>
<accession>A0ABQ2FMX1</accession>
<feature type="region of interest" description="Disordered" evidence="1">
    <location>
        <begin position="247"/>
        <end position="313"/>
    </location>
</feature>
<comment type="caution">
    <text evidence="3">The sequence shown here is derived from an EMBL/GenBank/DDBJ whole genome shotgun (WGS) entry which is preliminary data.</text>
</comment>
<proteinExistence type="predicted"/>
<dbReference type="InterPro" id="IPR013783">
    <property type="entry name" value="Ig-like_fold"/>
</dbReference>
<name>A0ABQ2FMX1_9DEIO</name>
<dbReference type="Pfam" id="PF05345">
    <property type="entry name" value="He_PIG"/>
    <property type="match status" value="1"/>
</dbReference>
<evidence type="ECO:0000313" key="3">
    <source>
        <dbReference type="EMBL" id="GGL07182.1"/>
    </source>
</evidence>
<evidence type="ECO:0000256" key="1">
    <source>
        <dbReference type="SAM" id="MobiDB-lite"/>
    </source>
</evidence>
<dbReference type="EMBL" id="BMPE01000008">
    <property type="protein sequence ID" value="GGL07182.1"/>
    <property type="molecule type" value="Genomic_DNA"/>
</dbReference>
<feature type="signal peptide" evidence="2">
    <location>
        <begin position="1"/>
        <end position="27"/>
    </location>
</feature>
<dbReference type="RefSeq" id="WP_189069571.1">
    <property type="nucleotide sequence ID" value="NZ_BMPE01000008.1"/>
</dbReference>
<gene>
    <name evidence="3" type="ORF">GCM10010844_27470</name>
</gene>
<organism evidence="3 4">
    <name type="scientific">Deinococcus radiotolerans</name>
    <dbReference type="NCBI Taxonomy" id="1309407"/>
    <lineage>
        <taxon>Bacteria</taxon>
        <taxon>Thermotogati</taxon>
        <taxon>Deinococcota</taxon>
        <taxon>Deinococci</taxon>
        <taxon>Deinococcales</taxon>
        <taxon>Deinococcaceae</taxon>
        <taxon>Deinococcus</taxon>
    </lineage>
</organism>
<feature type="compositionally biased region" description="Low complexity" evidence="1">
    <location>
        <begin position="271"/>
        <end position="295"/>
    </location>
</feature>
<protein>
    <submittedName>
        <fullName evidence="3">Uncharacterized protein</fullName>
    </submittedName>
</protein>
<dbReference type="SUPFAM" id="SSF49313">
    <property type="entry name" value="Cadherin-like"/>
    <property type="match status" value="1"/>
</dbReference>
<dbReference type="Proteomes" id="UP000604341">
    <property type="component" value="Unassembled WGS sequence"/>
</dbReference>
<dbReference type="PROSITE" id="PS51257">
    <property type="entry name" value="PROKAR_LIPOPROTEIN"/>
    <property type="match status" value="1"/>
</dbReference>
<keyword evidence="4" id="KW-1185">Reference proteome</keyword>
<dbReference type="Gene3D" id="2.60.40.10">
    <property type="entry name" value="Immunoglobulins"/>
    <property type="match status" value="1"/>
</dbReference>
<keyword evidence="2" id="KW-0732">Signal</keyword>
<feature type="chain" id="PRO_5046927865" evidence="2">
    <location>
        <begin position="28"/>
        <end position="313"/>
    </location>
</feature>